<dbReference type="InterPro" id="IPR001279">
    <property type="entry name" value="Metallo-B-lactamas"/>
</dbReference>
<dbReference type="SUPFAM" id="SSF56281">
    <property type="entry name" value="Metallo-hydrolase/oxidoreductase"/>
    <property type="match status" value="1"/>
</dbReference>
<evidence type="ECO:0000313" key="2">
    <source>
        <dbReference type="EMBL" id="SHL36701.1"/>
    </source>
</evidence>
<accession>A0A1M7A1T0</accession>
<dbReference type="PANTHER" id="PTHR47619:SF1">
    <property type="entry name" value="EXODEOXYRIBONUCLEASE WALJ"/>
    <property type="match status" value="1"/>
</dbReference>
<dbReference type="OrthoDB" id="9781189at2"/>
<dbReference type="SMART" id="SM00849">
    <property type="entry name" value="Lactamase_B"/>
    <property type="match status" value="1"/>
</dbReference>
<feature type="domain" description="Metallo-beta-lactamase" evidence="1">
    <location>
        <begin position="13"/>
        <end position="188"/>
    </location>
</feature>
<dbReference type="AlphaFoldDB" id="A0A1M7A1T0"/>
<protein>
    <submittedName>
        <fullName evidence="2">Phosphoribosyl 1,2-cyclic phosphodiesterase</fullName>
    </submittedName>
</protein>
<organism evidence="2 3">
    <name type="scientific">Chitinophaga jiangningensis</name>
    <dbReference type="NCBI Taxonomy" id="1419482"/>
    <lineage>
        <taxon>Bacteria</taxon>
        <taxon>Pseudomonadati</taxon>
        <taxon>Bacteroidota</taxon>
        <taxon>Chitinophagia</taxon>
        <taxon>Chitinophagales</taxon>
        <taxon>Chitinophagaceae</taxon>
        <taxon>Chitinophaga</taxon>
    </lineage>
</organism>
<keyword evidence="3" id="KW-1185">Reference proteome</keyword>
<dbReference type="RefSeq" id="WP_073079752.1">
    <property type="nucleotide sequence ID" value="NZ_FRBL01000003.1"/>
</dbReference>
<dbReference type="Gene3D" id="3.60.15.10">
    <property type="entry name" value="Ribonuclease Z/Hydroxyacylglutathione hydrolase-like"/>
    <property type="match status" value="1"/>
</dbReference>
<proteinExistence type="predicted"/>
<dbReference type="Pfam" id="PF12706">
    <property type="entry name" value="Lactamase_B_2"/>
    <property type="match status" value="1"/>
</dbReference>
<dbReference type="STRING" id="1419482.SAMN05444266_10391"/>
<reference evidence="2 3" key="1">
    <citation type="submission" date="2016-11" db="EMBL/GenBank/DDBJ databases">
        <authorList>
            <person name="Jaros S."/>
            <person name="Januszkiewicz K."/>
            <person name="Wedrychowicz H."/>
        </authorList>
    </citation>
    <scope>NUCLEOTIDE SEQUENCE [LARGE SCALE GENOMIC DNA]</scope>
    <source>
        <strain evidence="2 3">DSM 27406</strain>
    </source>
</reference>
<gene>
    <name evidence="2" type="ORF">SAMN05444266_10391</name>
</gene>
<evidence type="ECO:0000313" key="3">
    <source>
        <dbReference type="Proteomes" id="UP000184420"/>
    </source>
</evidence>
<sequence length="258" mass="28891">MSLYITSLNSGSNGNCYYIGNDTDAILVDAGISCRETEKRMARLGLSMSKVRAIFVSHEHTDHIRGIPVMARKHQLPVYITASTMQHGGLEIHETLVRRFTAFEPVLIGDLQVTAFPKFHDAIEPHSFMVSANGINIGVFTDIGVACEQLVHHFKQCHAAFLEANYDEVMLEQGRYPYFLKNRIRGGHGHLSNTQALELFRAHRPEYMSHLLLAHLSKDNNNPELVHQLFAQEGTATEIVVASRYAETGVYRISASNV</sequence>
<evidence type="ECO:0000259" key="1">
    <source>
        <dbReference type="SMART" id="SM00849"/>
    </source>
</evidence>
<name>A0A1M7A1T0_9BACT</name>
<dbReference type="EMBL" id="FRBL01000003">
    <property type="protein sequence ID" value="SHL36701.1"/>
    <property type="molecule type" value="Genomic_DNA"/>
</dbReference>
<dbReference type="InterPro" id="IPR052533">
    <property type="entry name" value="WalJ/YycJ-like"/>
</dbReference>
<dbReference type="PANTHER" id="PTHR47619">
    <property type="entry name" value="METALLO-HYDROLASE YYCJ-RELATED"/>
    <property type="match status" value="1"/>
</dbReference>
<dbReference type="InterPro" id="IPR036866">
    <property type="entry name" value="RibonucZ/Hydroxyglut_hydro"/>
</dbReference>
<dbReference type="Proteomes" id="UP000184420">
    <property type="component" value="Unassembled WGS sequence"/>
</dbReference>